<keyword evidence="3" id="KW-1185">Reference proteome</keyword>
<dbReference type="PANTHER" id="PTHR34956">
    <property type="entry name" value="OS05G0397300 PROTEIN"/>
    <property type="match status" value="1"/>
</dbReference>
<comment type="caution">
    <text evidence="2">The sequence shown here is derived from an EMBL/GenBank/DDBJ whole genome shotgun (WGS) entry which is preliminary data.</text>
</comment>
<proteinExistence type="predicted"/>
<sequence>MDRSSNYLMGHEMQSSGRERRSQRNDDDYDCDDDAFYAEIRRQILILTAEQGDDDDEIDGNWRRRGRTGPPTRGGRVLLQVAPSAGRYFSWCEESDRIFGDSSLSSSLWSSVSTPDWLVNLWSNNKASGSVVGTGVFIPQIVKSGGRSRPRRRRSEVNRMKNKHAVQSV</sequence>
<evidence type="ECO:0000256" key="1">
    <source>
        <dbReference type="SAM" id="MobiDB-lite"/>
    </source>
</evidence>
<dbReference type="Proteomes" id="UP001154282">
    <property type="component" value="Unassembled WGS sequence"/>
</dbReference>
<evidence type="ECO:0000313" key="2">
    <source>
        <dbReference type="EMBL" id="CAI0552463.1"/>
    </source>
</evidence>
<dbReference type="AlphaFoldDB" id="A0AAV0R7Q4"/>
<evidence type="ECO:0000313" key="3">
    <source>
        <dbReference type="Proteomes" id="UP001154282"/>
    </source>
</evidence>
<gene>
    <name evidence="2" type="ORF">LITE_LOCUS46435</name>
</gene>
<reference evidence="2" key="1">
    <citation type="submission" date="2022-08" db="EMBL/GenBank/DDBJ databases">
        <authorList>
            <person name="Gutierrez-Valencia J."/>
        </authorList>
    </citation>
    <scope>NUCLEOTIDE SEQUENCE</scope>
</reference>
<name>A0AAV0R7Q4_9ROSI</name>
<feature type="region of interest" description="Disordered" evidence="1">
    <location>
        <begin position="56"/>
        <end position="76"/>
    </location>
</feature>
<feature type="region of interest" description="Disordered" evidence="1">
    <location>
        <begin position="1"/>
        <end position="30"/>
    </location>
</feature>
<accession>A0AAV0R7Q4</accession>
<dbReference type="PANTHER" id="PTHR34956:SF1">
    <property type="entry name" value="DUF4005 DOMAIN-CONTAINING PROTEIN"/>
    <property type="match status" value="1"/>
</dbReference>
<organism evidence="2 3">
    <name type="scientific">Linum tenue</name>
    <dbReference type="NCBI Taxonomy" id="586396"/>
    <lineage>
        <taxon>Eukaryota</taxon>
        <taxon>Viridiplantae</taxon>
        <taxon>Streptophyta</taxon>
        <taxon>Embryophyta</taxon>
        <taxon>Tracheophyta</taxon>
        <taxon>Spermatophyta</taxon>
        <taxon>Magnoliopsida</taxon>
        <taxon>eudicotyledons</taxon>
        <taxon>Gunneridae</taxon>
        <taxon>Pentapetalae</taxon>
        <taxon>rosids</taxon>
        <taxon>fabids</taxon>
        <taxon>Malpighiales</taxon>
        <taxon>Linaceae</taxon>
        <taxon>Linum</taxon>
    </lineage>
</organism>
<protein>
    <submittedName>
        <fullName evidence="2">Uncharacterized protein</fullName>
    </submittedName>
</protein>
<feature type="compositionally biased region" description="Basic residues" evidence="1">
    <location>
        <begin position="146"/>
        <end position="169"/>
    </location>
</feature>
<feature type="compositionally biased region" description="Basic and acidic residues" evidence="1">
    <location>
        <begin position="17"/>
        <end position="26"/>
    </location>
</feature>
<feature type="region of interest" description="Disordered" evidence="1">
    <location>
        <begin position="143"/>
        <end position="169"/>
    </location>
</feature>
<dbReference type="EMBL" id="CAMGYJ010000010">
    <property type="protein sequence ID" value="CAI0552463.1"/>
    <property type="molecule type" value="Genomic_DNA"/>
</dbReference>